<protein>
    <submittedName>
        <fullName evidence="3">Uncharacterized protein</fullName>
    </submittedName>
</protein>
<dbReference type="Proteomes" id="UP000036987">
    <property type="component" value="Unassembled WGS sequence"/>
</dbReference>
<dbReference type="STRING" id="29655.A0A0K9NJW8"/>
<sequence>MEASSLITSSVAFPLGSVGHKVFQSLLPGDGTGFLRINPTQLVDLQKLSLSYSPSPSSSAIVDVQDGFQDSSVLFSFGIAEQCGRREKILRYLTSGSNISDGGALDFSVISDLMGLHTLSIGMPHVPEVDEFGLYEPDMKLQPQLELVSSQPSLNNLVDYLPHQSAITNNQDGKIFVMGTEAEIKDSLSVIAEVYMSQSADRSRQRRQMVIPYFTRSGRRGRNNATTKASANIQSLAPAKSVKQLRKKEKTKSGRKRKDNIDNTFYTDNCSHVCESLLSVFLIKNQNESALHSLKKYGHKFPGVLMQLSSAIAGTGLAVLFSVVWNHTGLTAGRMSLSAANTILNTGFGVGLVWLSLSINKLRDTIINIRKNMTRQKLKDDEMTTRVEKSVNEVFLRAAAVMVLVAFRFA</sequence>
<evidence type="ECO:0000313" key="3">
    <source>
        <dbReference type="EMBL" id="KMZ57059.1"/>
    </source>
</evidence>
<proteinExistence type="predicted"/>
<evidence type="ECO:0000256" key="1">
    <source>
        <dbReference type="SAM" id="MobiDB-lite"/>
    </source>
</evidence>
<accession>A0A0K9NJW8</accession>
<feature type="transmembrane region" description="Helical" evidence="2">
    <location>
        <begin position="304"/>
        <end position="325"/>
    </location>
</feature>
<keyword evidence="2" id="KW-0472">Membrane</keyword>
<feature type="transmembrane region" description="Helical" evidence="2">
    <location>
        <begin position="337"/>
        <end position="357"/>
    </location>
</feature>
<reference evidence="4" key="1">
    <citation type="journal article" date="2016" name="Nature">
        <title>The genome of the seagrass Zostera marina reveals angiosperm adaptation to the sea.</title>
        <authorList>
            <person name="Olsen J.L."/>
            <person name="Rouze P."/>
            <person name="Verhelst B."/>
            <person name="Lin Y.-C."/>
            <person name="Bayer T."/>
            <person name="Collen J."/>
            <person name="Dattolo E."/>
            <person name="De Paoli E."/>
            <person name="Dittami S."/>
            <person name="Maumus F."/>
            <person name="Michel G."/>
            <person name="Kersting A."/>
            <person name="Lauritano C."/>
            <person name="Lohaus R."/>
            <person name="Toepel M."/>
            <person name="Tonon T."/>
            <person name="Vanneste K."/>
            <person name="Amirebrahimi M."/>
            <person name="Brakel J."/>
            <person name="Bostroem C."/>
            <person name="Chovatia M."/>
            <person name="Grimwood J."/>
            <person name="Jenkins J.W."/>
            <person name="Jueterbock A."/>
            <person name="Mraz A."/>
            <person name="Stam W.T."/>
            <person name="Tice H."/>
            <person name="Bornberg-Bauer E."/>
            <person name="Green P.J."/>
            <person name="Pearson G.A."/>
            <person name="Procaccini G."/>
            <person name="Duarte C.M."/>
            <person name="Schmutz J."/>
            <person name="Reusch T.B.H."/>
            <person name="Van de Peer Y."/>
        </authorList>
    </citation>
    <scope>NUCLEOTIDE SEQUENCE [LARGE SCALE GENOMIC DNA]</scope>
    <source>
        <strain evidence="4">cv. Finnish</strain>
    </source>
</reference>
<feature type="region of interest" description="Disordered" evidence="1">
    <location>
        <begin position="240"/>
        <end position="261"/>
    </location>
</feature>
<keyword evidence="2" id="KW-1133">Transmembrane helix</keyword>
<dbReference type="EMBL" id="LFYR01002109">
    <property type="protein sequence ID" value="KMZ57059.1"/>
    <property type="molecule type" value="Genomic_DNA"/>
</dbReference>
<dbReference type="PANTHER" id="PTHR35095:SF1">
    <property type="entry name" value="OS05G0143300 PROTEIN"/>
    <property type="match status" value="1"/>
</dbReference>
<dbReference type="OMA" id="CKTAYLV"/>
<evidence type="ECO:0000313" key="4">
    <source>
        <dbReference type="Proteomes" id="UP000036987"/>
    </source>
</evidence>
<keyword evidence="4" id="KW-1185">Reference proteome</keyword>
<dbReference type="OrthoDB" id="1918704at2759"/>
<organism evidence="3 4">
    <name type="scientific">Zostera marina</name>
    <name type="common">Eelgrass</name>
    <dbReference type="NCBI Taxonomy" id="29655"/>
    <lineage>
        <taxon>Eukaryota</taxon>
        <taxon>Viridiplantae</taxon>
        <taxon>Streptophyta</taxon>
        <taxon>Embryophyta</taxon>
        <taxon>Tracheophyta</taxon>
        <taxon>Spermatophyta</taxon>
        <taxon>Magnoliopsida</taxon>
        <taxon>Liliopsida</taxon>
        <taxon>Zosteraceae</taxon>
        <taxon>Zostera</taxon>
    </lineage>
</organism>
<dbReference type="AlphaFoldDB" id="A0A0K9NJW8"/>
<keyword evidence="2" id="KW-0812">Transmembrane</keyword>
<name>A0A0K9NJW8_ZOSMR</name>
<gene>
    <name evidence="3" type="ORF">ZOSMA_89G00090</name>
</gene>
<comment type="caution">
    <text evidence="3">The sequence shown here is derived from an EMBL/GenBank/DDBJ whole genome shotgun (WGS) entry which is preliminary data.</text>
</comment>
<dbReference type="PANTHER" id="PTHR35095">
    <property type="entry name" value="OS05G0143300 PROTEIN"/>
    <property type="match status" value="1"/>
</dbReference>
<feature type="compositionally biased region" description="Basic residues" evidence="1">
    <location>
        <begin position="243"/>
        <end position="258"/>
    </location>
</feature>
<evidence type="ECO:0000256" key="2">
    <source>
        <dbReference type="SAM" id="Phobius"/>
    </source>
</evidence>